<dbReference type="GO" id="GO:0016740">
    <property type="term" value="F:transferase activity"/>
    <property type="evidence" value="ECO:0007669"/>
    <property type="project" value="UniProtKB-KW"/>
</dbReference>
<dbReference type="Gene3D" id="3.40.630.70">
    <property type="entry name" value="Leucyl/phenylalanyl-tRNA-protein transferase, C-terminal domain"/>
    <property type="match status" value="1"/>
</dbReference>
<evidence type="ECO:0000313" key="5">
    <source>
        <dbReference type="EMBL" id="SMP55682.1"/>
    </source>
</evidence>
<evidence type="ECO:0000256" key="1">
    <source>
        <dbReference type="ARBA" id="ARBA00022490"/>
    </source>
</evidence>
<comment type="similarity">
    <text evidence="4">Belongs to the L/F-transferase family.</text>
</comment>
<protein>
    <recommendedName>
        <fullName evidence="4">Leucyl/phenylalanyl-tRNA--protein transferase</fullName>
        <ecNumber evidence="4">2.3.2.6</ecNumber>
    </recommendedName>
    <alternativeName>
        <fullName evidence="4">L/F-transferase</fullName>
    </alternativeName>
    <alternativeName>
        <fullName evidence="4">Leucyltransferase</fullName>
    </alternativeName>
    <alternativeName>
        <fullName evidence="4">Phenyalanyltransferase</fullName>
    </alternativeName>
</protein>
<gene>
    <name evidence="4" type="primary">aat</name>
    <name evidence="5" type="ORF">SAMN06295970_104221</name>
</gene>
<dbReference type="SUPFAM" id="SSF55729">
    <property type="entry name" value="Acyl-CoA N-acyltransferases (Nat)"/>
    <property type="match status" value="1"/>
</dbReference>
<dbReference type="EMBL" id="FXUL01000004">
    <property type="protein sequence ID" value="SMP55682.1"/>
    <property type="molecule type" value="Genomic_DNA"/>
</dbReference>
<sequence length="244" mass="26975">MIPWLDRSTPFPDVSQALTEADGAPGLLAAGADLSPWRLLQAYQRGIFPWYSEGQPILWWSTDPRMVLYTERFKISPSLRKTLRRIQKSREAGGPYQVRFDSAFERVVRACAAPRRDGAGTWISEDIVQGYAGLHASGHAHSAELWRDGELVGGAYGVSIGRMFYGESMFARETDASKVALAYLVHFLKLNGVTMVDCQQETEHLASLGATPISRAEFMAHLSSAVKLPPISDWRPVDPVQAPA</sequence>
<keyword evidence="6" id="KW-1185">Reference proteome</keyword>
<dbReference type="EC" id="2.3.2.6" evidence="4"/>
<comment type="catalytic activity">
    <reaction evidence="4">
        <text>N-terminal L-lysyl-[protein] + L-leucyl-tRNA(Leu) = N-terminal L-leucyl-L-lysyl-[protein] + tRNA(Leu) + H(+)</text>
        <dbReference type="Rhea" id="RHEA:12340"/>
        <dbReference type="Rhea" id="RHEA-COMP:9613"/>
        <dbReference type="Rhea" id="RHEA-COMP:9622"/>
        <dbReference type="Rhea" id="RHEA-COMP:12670"/>
        <dbReference type="Rhea" id="RHEA-COMP:12671"/>
        <dbReference type="ChEBI" id="CHEBI:15378"/>
        <dbReference type="ChEBI" id="CHEBI:65249"/>
        <dbReference type="ChEBI" id="CHEBI:78442"/>
        <dbReference type="ChEBI" id="CHEBI:78494"/>
        <dbReference type="ChEBI" id="CHEBI:133043"/>
        <dbReference type="EC" id="2.3.2.6"/>
    </reaction>
</comment>
<dbReference type="InterPro" id="IPR016181">
    <property type="entry name" value="Acyl_CoA_acyltransferase"/>
</dbReference>
<evidence type="ECO:0000256" key="4">
    <source>
        <dbReference type="HAMAP-Rule" id="MF_00688"/>
    </source>
</evidence>
<dbReference type="InterPro" id="IPR004616">
    <property type="entry name" value="Leu/Phe-tRNA_Trfase"/>
</dbReference>
<evidence type="ECO:0000313" key="6">
    <source>
        <dbReference type="Proteomes" id="UP001158049"/>
    </source>
</evidence>
<dbReference type="Proteomes" id="UP001158049">
    <property type="component" value="Unassembled WGS sequence"/>
</dbReference>
<dbReference type="Gene3D" id="3.30.70.3550">
    <property type="entry name" value="Leucyl/phenylalanyl-tRNA-protein transferase, N-terminal domain"/>
    <property type="match status" value="1"/>
</dbReference>
<comment type="catalytic activity">
    <reaction evidence="4">
        <text>N-terminal L-arginyl-[protein] + L-leucyl-tRNA(Leu) = N-terminal L-leucyl-L-arginyl-[protein] + tRNA(Leu) + H(+)</text>
        <dbReference type="Rhea" id="RHEA:50416"/>
        <dbReference type="Rhea" id="RHEA-COMP:9613"/>
        <dbReference type="Rhea" id="RHEA-COMP:9622"/>
        <dbReference type="Rhea" id="RHEA-COMP:12672"/>
        <dbReference type="Rhea" id="RHEA-COMP:12673"/>
        <dbReference type="ChEBI" id="CHEBI:15378"/>
        <dbReference type="ChEBI" id="CHEBI:64719"/>
        <dbReference type="ChEBI" id="CHEBI:78442"/>
        <dbReference type="ChEBI" id="CHEBI:78494"/>
        <dbReference type="ChEBI" id="CHEBI:133044"/>
        <dbReference type="EC" id="2.3.2.6"/>
    </reaction>
</comment>
<dbReference type="InterPro" id="IPR042221">
    <property type="entry name" value="Leu/Phe-tRNA_Trfase_N"/>
</dbReference>
<accession>A0ABY1Q0L2</accession>
<keyword evidence="2 4" id="KW-0808">Transferase</keyword>
<reference evidence="5 6" key="1">
    <citation type="submission" date="2017-05" db="EMBL/GenBank/DDBJ databases">
        <authorList>
            <person name="Varghese N."/>
            <person name="Submissions S."/>
        </authorList>
    </citation>
    <scope>NUCLEOTIDE SEQUENCE [LARGE SCALE GENOMIC DNA]</scope>
    <source>
        <strain evidence="5 6">DSM 26001</strain>
    </source>
</reference>
<dbReference type="PANTHER" id="PTHR30098">
    <property type="entry name" value="LEUCYL/PHENYLALANYL-TRNA--PROTEIN TRANSFERASE"/>
    <property type="match status" value="1"/>
</dbReference>
<dbReference type="RefSeq" id="WP_283441784.1">
    <property type="nucleotide sequence ID" value="NZ_FXUL01000004.1"/>
</dbReference>
<evidence type="ECO:0000256" key="2">
    <source>
        <dbReference type="ARBA" id="ARBA00022679"/>
    </source>
</evidence>
<proteinExistence type="inferred from homology"/>
<organism evidence="5 6">
    <name type="scientific">Noviherbaspirillum suwonense</name>
    <dbReference type="NCBI Taxonomy" id="1224511"/>
    <lineage>
        <taxon>Bacteria</taxon>
        <taxon>Pseudomonadati</taxon>
        <taxon>Pseudomonadota</taxon>
        <taxon>Betaproteobacteria</taxon>
        <taxon>Burkholderiales</taxon>
        <taxon>Oxalobacteraceae</taxon>
        <taxon>Noviherbaspirillum</taxon>
    </lineage>
</organism>
<comment type="subcellular location">
    <subcellularLocation>
        <location evidence="4">Cytoplasm</location>
    </subcellularLocation>
</comment>
<dbReference type="PANTHER" id="PTHR30098:SF2">
    <property type="entry name" value="LEUCYL_PHENYLALANYL-TRNA--PROTEIN TRANSFERASE"/>
    <property type="match status" value="1"/>
</dbReference>
<comment type="caution">
    <text evidence="5">The sequence shown here is derived from an EMBL/GenBank/DDBJ whole genome shotgun (WGS) entry which is preliminary data.</text>
</comment>
<keyword evidence="1 4" id="KW-0963">Cytoplasm</keyword>
<keyword evidence="3 4" id="KW-0012">Acyltransferase</keyword>
<comment type="function">
    <text evidence="4">Functions in the N-end rule pathway of protein degradation where it conjugates Leu, Phe and, less efficiently, Met from aminoacyl-tRNAs to the N-termini of proteins containing an N-terminal arginine or lysine.</text>
</comment>
<comment type="catalytic activity">
    <reaction evidence="4">
        <text>L-phenylalanyl-tRNA(Phe) + an N-terminal L-alpha-aminoacyl-[protein] = an N-terminal L-phenylalanyl-L-alpha-aminoacyl-[protein] + tRNA(Phe)</text>
        <dbReference type="Rhea" id="RHEA:43632"/>
        <dbReference type="Rhea" id="RHEA-COMP:9668"/>
        <dbReference type="Rhea" id="RHEA-COMP:9699"/>
        <dbReference type="Rhea" id="RHEA-COMP:10636"/>
        <dbReference type="Rhea" id="RHEA-COMP:10637"/>
        <dbReference type="ChEBI" id="CHEBI:78442"/>
        <dbReference type="ChEBI" id="CHEBI:78531"/>
        <dbReference type="ChEBI" id="CHEBI:78597"/>
        <dbReference type="ChEBI" id="CHEBI:83561"/>
        <dbReference type="EC" id="2.3.2.6"/>
    </reaction>
</comment>
<name>A0ABY1Q0L2_9BURK</name>
<dbReference type="NCBIfam" id="TIGR00667">
    <property type="entry name" value="aat"/>
    <property type="match status" value="1"/>
</dbReference>
<dbReference type="HAMAP" id="MF_00688">
    <property type="entry name" value="Leu_Phe_trans"/>
    <property type="match status" value="1"/>
</dbReference>
<dbReference type="InterPro" id="IPR042203">
    <property type="entry name" value="Leu/Phe-tRNA_Trfase_C"/>
</dbReference>
<dbReference type="Pfam" id="PF03588">
    <property type="entry name" value="Leu_Phe_trans"/>
    <property type="match status" value="1"/>
</dbReference>
<evidence type="ECO:0000256" key="3">
    <source>
        <dbReference type="ARBA" id="ARBA00023315"/>
    </source>
</evidence>